<evidence type="ECO:0000256" key="6">
    <source>
        <dbReference type="ARBA" id="ARBA00023136"/>
    </source>
</evidence>
<feature type="transmembrane region" description="Helical" evidence="7">
    <location>
        <begin position="96"/>
        <end position="116"/>
    </location>
</feature>
<keyword evidence="3" id="KW-0813">Transport</keyword>
<dbReference type="InterPro" id="IPR050360">
    <property type="entry name" value="MFS_Sugar_Transporters"/>
</dbReference>
<dbReference type="PROSITE" id="PS00216">
    <property type="entry name" value="SUGAR_TRANSPORT_1"/>
    <property type="match status" value="1"/>
</dbReference>
<evidence type="ECO:0000259" key="8">
    <source>
        <dbReference type="PROSITE" id="PS50850"/>
    </source>
</evidence>
<evidence type="ECO:0000313" key="10">
    <source>
        <dbReference type="Proteomes" id="UP000038010"/>
    </source>
</evidence>
<dbReference type="GO" id="GO:0016020">
    <property type="term" value="C:membrane"/>
    <property type="evidence" value="ECO:0007669"/>
    <property type="project" value="UniProtKB-SubCell"/>
</dbReference>
<dbReference type="InterPro" id="IPR005829">
    <property type="entry name" value="Sugar_transporter_CS"/>
</dbReference>
<comment type="similarity">
    <text evidence="2">Belongs to the major facilitator superfamily. Sugar transporter (TC 2.A.1.1) family.</text>
</comment>
<dbReference type="RefSeq" id="XP_018003287.1">
    <property type="nucleotide sequence ID" value="XM_018147184.1"/>
</dbReference>
<dbReference type="InterPro" id="IPR036259">
    <property type="entry name" value="MFS_trans_sf"/>
</dbReference>
<comment type="caution">
    <text evidence="9">The sequence shown here is derived from an EMBL/GenBank/DDBJ whole genome shotgun (WGS) entry which is preliminary data.</text>
</comment>
<comment type="subcellular location">
    <subcellularLocation>
        <location evidence="1">Membrane</location>
        <topology evidence="1">Multi-pass membrane protein</topology>
    </subcellularLocation>
</comment>
<dbReference type="EMBL" id="LFJN01000005">
    <property type="protein sequence ID" value="KPI43324.1"/>
    <property type="molecule type" value="Genomic_DNA"/>
</dbReference>
<evidence type="ECO:0000313" key="9">
    <source>
        <dbReference type="EMBL" id="KPI43324.1"/>
    </source>
</evidence>
<dbReference type="InterPro" id="IPR005828">
    <property type="entry name" value="MFS_sugar_transport-like"/>
</dbReference>
<evidence type="ECO:0000256" key="7">
    <source>
        <dbReference type="SAM" id="Phobius"/>
    </source>
</evidence>
<dbReference type="OrthoDB" id="6133115at2759"/>
<feature type="transmembrane region" description="Helical" evidence="7">
    <location>
        <begin position="220"/>
        <end position="241"/>
    </location>
</feature>
<protein>
    <submittedName>
        <fullName evidence="9">Lactose permease</fullName>
    </submittedName>
</protein>
<feature type="transmembrane region" description="Helical" evidence="7">
    <location>
        <begin position="53"/>
        <end position="76"/>
    </location>
</feature>
<dbReference type="GeneID" id="28739064"/>
<keyword evidence="6 7" id="KW-0472">Membrane</keyword>
<dbReference type="PROSITE" id="PS50850">
    <property type="entry name" value="MFS"/>
    <property type="match status" value="1"/>
</dbReference>
<evidence type="ECO:0000256" key="2">
    <source>
        <dbReference type="ARBA" id="ARBA00010992"/>
    </source>
</evidence>
<dbReference type="FunFam" id="1.20.1250.20:FF:000134">
    <property type="entry name" value="MFS sugar transporter protein"/>
    <property type="match status" value="1"/>
</dbReference>
<dbReference type="SUPFAM" id="SSF103473">
    <property type="entry name" value="MFS general substrate transporter"/>
    <property type="match status" value="1"/>
</dbReference>
<dbReference type="AlphaFoldDB" id="A0A0N1HEE2"/>
<evidence type="ECO:0000256" key="4">
    <source>
        <dbReference type="ARBA" id="ARBA00022692"/>
    </source>
</evidence>
<feature type="transmembrane region" description="Helical" evidence="7">
    <location>
        <begin position="378"/>
        <end position="400"/>
    </location>
</feature>
<dbReference type="Gene3D" id="1.20.1250.20">
    <property type="entry name" value="MFS general substrate transporter like domains"/>
    <property type="match status" value="1"/>
</dbReference>
<feature type="transmembrane region" description="Helical" evidence="7">
    <location>
        <begin position="185"/>
        <end position="208"/>
    </location>
</feature>
<dbReference type="VEuPathDB" id="FungiDB:AB675_6860"/>
<gene>
    <name evidence="9" type="ORF">AB675_6860</name>
</gene>
<keyword evidence="10" id="KW-1185">Reference proteome</keyword>
<feature type="transmembrane region" description="Helical" evidence="7">
    <location>
        <begin position="420"/>
        <end position="440"/>
    </location>
</feature>
<dbReference type="PANTHER" id="PTHR48022:SF13">
    <property type="entry name" value="MAJOR FACILITATOR SUPERFAMILY (MFS) PROFILE DOMAIN-CONTAINING PROTEIN"/>
    <property type="match status" value="1"/>
</dbReference>
<name>A0A0N1HEE2_9EURO</name>
<feature type="transmembrane region" description="Helical" evidence="7">
    <location>
        <begin position="128"/>
        <end position="148"/>
    </location>
</feature>
<proteinExistence type="inferred from homology"/>
<dbReference type="PANTHER" id="PTHR48022">
    <property type="entry name" value="PLASTIDIC GLUCOSE TRANSPORTER 4"/>
    <property type="match status" value="1"/>
</dbReference>
<evidence type="ECO:0000256" key="3">
    <source>
        <dbReference type="ARBA" id="ARBA00022448"/>
    </source>
</evidence>
<evidence type="ECO:0000256" key="5">
    <source>
        <dbReference type="ARBA" id="ARBA00022989"/>
    </source>
</evidence>
<dbReference type="Pfam" id="PF00083">
    <property type="entry name" value="Sugar_tr"/>
    <property type="match status" value="1"/>
</dbReference>
<feature type="transmembrane region" description="Helical" evidence="7">
    <location>
        <begin position="461"/>
        <end position="489"/>
    </location>
</feature>
<evidence type="ECO:0000256" key="1">
    <source>
        <dbReference type="ARBA" id="ARBA00004141"/>
    </source>
</evidence>
<feature type="domain" description="Major facilitator superfamily (MFS) profile" evidence="8">
    <location>
        <begin position="58"/>
        <end position="541"/>
    </location>
</feature>
<dbReference type="InterPro" id="IPR020846">
    <property type="entry name" value="MFS_dom"/>
</dbReference>
<feature type="transmembrane region" description="Helical" evidence="7">
    <location>
        <begin position="160"/>
        <end position="178"/>
    </location>
</feature>
<accession>A0A0N1HEE2</accession>
<dbReference type="GO" id="GO:0005351">
    <property type="term" value="F:carbohydrate:proton symporter activity"/>
    <property type="evidence" value="ECO:0007669"/>
    <property type="project" value="TreeGrafter"/>
</dbReference>
<dbReference type="Proteomes" id="UP000038010">
    <property type="component" value="Unassembled WGS sequence"/>
</dbReference>
<sequence>MTSIEKIPDTDVERVNSIDRAKNVVEVKVVKGSEAYNEALLKEPVKWTEGRQLILFACLLVGFFCQTMNGFDSMLLGGILANKRFLKHFNGENKGIWAGLISSMFQIGGVSALPFVGPAIDTFGRRVGMVIGSVAIVLGTVIMALTSTNASEGQFMGGRFFVGWGVSIAAAAGPIWVVETAHPRFRGVITGLCNCTWLVGAILASGATRGGIELEGNQSWILPLWLQLFFPGLILSFAFFIPESPRWYYAHGKQESAVKMLAKWHGNGNRDSAWVKLQLAEYESSIERDSYDKRWWDYRGLFNTRASIYRLMVACWFSAFSQWCGNGPLSYFMAAVLDTIGINTEVGKTNVGLGYNCVQFAAATVGSFFVEKFGRRKLMLAGFFGTSIIWICMTGAAGSLNSHLVSGSAKDGDAVYDNDSAANAVLGFIFIFGIVYSFNITPLQSLYPVENLSFEIRAKGMAFQSFFIAWKTYIIFIVWCAAQGVVAYFCFPETRRRTLEELNDIYNAPNPVKFSIATHKLALNEDKTVVAVDEDAAAMQM</sequence>
<organism evidence="9 10">
    <name type="scientific">Cyphellophora attinorum</name>
    <dbReference type="NCBI Taxonomy" id="1664694"/>
    <lineage>
        <taxon>Eukaryota</taxon>
        <taxon>Fungi</taxon>
        <taxon>Dikarya</taxon>
        <taxon>Ascomycota</taxon>
        <taxon>Pezizomycotina</taxon>
        <taxon>Eurotiomycetes</taxon>
        <taxon>Chaetothyriomycetidae</taxon>
        <taxon>Chaetothyriales</taxon>
        <taxon>Cyphellophoraceae</taxon>
        <taxon>Cyphellophora</taxon>
    </lineage>
</organism>
<reference evidence="9 10" key="1">
    <citation type="submission" date="2015-06" db="EMBL/GenBank/DDBJ databases">
        <title>Draft genome of the ant-associated black yeast Phialophora attae CBS 131958.</title>
        <authorList>
            <person name="Moreno L.F."/>
            <person name="Stielow B.J."/>
            <person name="de Hoog S."/>
            <person name="Vicente V.A."/>
            <person name="Weiss V.A."/>
            <person name="de Vries M."/>
            <person name="Cruz L.M."/>
            <person name="Souza E.M."/>
        </authorList>
    </citation>
    <scope>NUCLEOTIDE SEQUENCE [LARGE SCALE GENOMIC DNA]</scope>
    <source>
        <strain evidence="9 10">CBS 131958</strain>
    </source>
</reference>
<keyword evidence="5 7" id="KW-1133">Transmembrane helix</keyword>
<keyword evidence="4 7" id="KW-0812">Transmembrane</keyword>